<comment type="caution">
    <text evidence="3">The sequence shown here is derived from an EMBL/GenBank/DDBJ whole genome shotgun (WGS) entry which is preliminary data.</text>
</comment>
<dbReference type="InterPro" id="IPR029044">
    <property type="entry name" value="Nucleotide-diphossugar_trans"/>
</dbReference>
<dbReference type="PANTHER" id="PTHR19136">
    <property type="entry name" value="MOLYBDENUM COFACTOR GUANYLYLTRANSFERASE"/>
    <property type="match status" value="1"/>
</dbReference>
<dbReference type="PANTHER" id="PTHR19136:SF81">
    <property type="entry name" value="MOLYBDENUM COFACTOR GUANYLYLTRANSFERASE"/>
    <property type="match status" value="1"/>
</dbReference>
<evidence type="ECO:0000259" key="2">
    <source>
        <dbReference type="Pfam" id="PF12804"/>
    </source>
</evidence>
<dbReference type="InterPro" id="IPR025877">
    <property type="entry name" value="MobA-like_NTP_Trfase"/>
</dbReference>
<evidence type="ECO:0000313" key="3">
    <source>
        <dbReference type="EMBL" id="GAA2371073.1"/>
    </source>
</evidence>
<keyword evidence="1" id="KW-0808">Transferase</keyword>
<evidence type="ECO:0000313" key="4">
    <source>
        <dbReference type="Proteomes" id="UP001501170"/>
    </source>
</evidence>
<name>A0ABP5U6Q4_9ACTN</name>
<accession>A0ABP5U6Q4</accession>
<dbReference type="EMBL" id="BAAARB010000003">
    <property type="protein sequence ID" value="GAA2371073.1"/>
    <property type="molecule type" value="Genomic_DNA"/>
</dbReference>
<dbReference type="Pfam" id="PF12804">
    <property type="entry name" value="NTP_transf_3"/>
    <property type="match status" value="1"/>
</dbReference>
<keyword evidence="4" id="KW-1185">Reference proteome</keyword>
<organism evidence="3 4">
    <name type="scientific">Gordonia cholesterolivorans</name>
    <dbReference type="NCBI Taxonomy" id="559625"/>
    <lineage>
        <taxon>Bacteria</taxon>
        <taxon>Bacillati</taxon>
        <taxon>Actinomycetota</taxon>
        <taxon>Actinomycetes</taxon>
        <taxon>Mycobacteriales</taxon>
        <taxon>Gordoniaceae</taxon>
        <taxon>Gordonia</taxon>
    </lineage>
</organism>
<dbReference type="Gene3D" id="3.90.550.10">
    <property type="entry name" value="Spore Coat Polysaccharide Biosynthesis Protein SpsA, Chain A"/>
    <property type="match status" value="1"/>
</dbReference>
<proteinExistence type="predicted"/>
<dbReference type="Proteomes" id="UP001501170">
    <property type="component" value="Unassembled WGS sequence"/>
</dbReference>
<evidence type="ECO:0000256" key="1">
    <source>
        <dbReference type="ARBA" id="ARBA00022679"/>
    </source>
</evidence>
<sequence>MTAAIVLAGGRAARMGGADKASIDIGGRTLIDAVYDALAGADPVIAVGPQSVSRPGVRVIREDPPFGGPVAGLAAALGAVGDSAEVWLLACDLPRAEAVVAQLRDVALAAVDDAVVLEDADGRIQWLAGRYRTESLRRAIAALTSARDASMRALTAGLSLRTVVDRAGAAIDLDTWDDVRDYRLTTRTVDTEDES</sequence>
<dbReference type="RefSeq" id="WP_346075049.1">
    <property type="nucleotide sequence ID" value="NZ_BAAARB010000003.1"/>
</dbReference>
<feature type="domain" description="MobA-like NTP transferase" evidence="2">
    <location>
        <begin position="4"/>
        <end position="156"/>
    </location>
</feature>
<gene>
    <name evidence="3" type="ORF">GCM10009855_07980</name>
</gene>
<reference evidence="4" key="1">
    <citation type="journal article" date="2019" name="Int. J. Syst. Evol. Microbiol.">
        <title>The Global Catalogue of Microorganisms (GCM) 10K type strain sequencing project: providing services to taxonomists for standard genome sequencing and annotation.</title>
        <authorList>
            <consortium name="The Broad Institute Genomics Platform"/>
            <consortium name="The Broad Institute Genome Sequencing Center for Infectious Disease"/>
            <person name="Wu L."/>
            <person name="Ma J."/>
        </authorList>
    </citation>
    <scope>NUCLEOTIDE SEQUENCE [LARGE SCALE GENOMIC DNA]</scope>
    <source>
        <strain evidence="4">JCM 16227</strain>
    </source>
</reference>
<protein>
    <recommendedName>
        <fullName evidence="2">MobA-like NTP transferase domain-containing protein</fullName>
    </recommendedName>
</protein>
<dbReference type="SUPFAM" id="SSF53448">
    <property type="entry name" value="Nucleotide-diphospho-sugar transferases"/>
    <property type="match status" value="1"/>
</dbReference>